<evidence type="ECO:0000313" key="2">
    <source>
        <dbReference type="Proteomes" id="UP000034793"/>
    </source>
</evidence>
<evidence type="ECO:0000313" key="1">
    <source>
        <dbReference type="EMBL" id="KKR30581.1"/>
    </source>
</evidence>
<reference evidence="1 2" key="1">
    <citation type="journal article" date="2015" name="Nature">
        <title>rRNA introns, odd ribosomes, and small enigmatic genomes across a large radiation of phyla.</title>
        <authorList>
            <person name="Brown C.T."/>
            <person name="Hug L.A."/>
            <person name="Thomas B.C."/>
            <person name="Sharon I."/>
            <person name="Castelle C.J."/>
            <person name="Singh A."/>
            <person name="Wilkins M.J."/>
            <person name="Williams K.H."/>
            <person name="Banfield J.F."/>
        </authorList>
    </citation>
    <scope>NUCLEOTIDE SEQUENCE [LARGE SCALE GENOMIC DNA]</scope>
</reference>
<dbReference type="EMBL" id="LBXL01000004">
    <property type="protein sequence ID" value="KKR30581.1"/>
    <property type="molecule type" value="Genomic_DNA"/>
</dbReference>
<dbReference type="AlphaFoldDB" id="A0A0G0PZQ0"/>
<organism evidence="1 2">
    <name type="scientific">Candidatus Woesebacteria bacterium GW2011_GWA1_39_8</name>
    <dbReference type="NCBI Taxonomy" id="1618552"/>
    <lineage>
        <taxon>Bacteria</taxon>
        <taxon>Candidatus Woeseibacteriota</taxon>
    </lineage>
</organism>
<dbReference type="Proteomes" id="UP000034793">
    <property type="component" value="Unassembled WGS sequence"/>
</dbReference>
<gene>
    <name evidence="1" type="ORF">UT61_C0004G0008</name>
</gene>
<sequence length="106" mass="12944">MSNIFYDHLIILTEVETEIKNVTESPEEKEELWNLVDEIIHHRILGLILDALPREHHEEFLIRFHQAPHDERHLKYLNEKTEKDIEEVIREEIKMLEKEILEQIRK</sequence>
<comment type="caution">
    <text evidence="1">The sequence shown here is derived from an EMBL/GenBank/DDBJ whole genome shotgun (WGS) entry which is preliminary data.</text>
</comment>
<accession>A0A0G0PZQ0</accession>
<protein>
    <submittedName>
        <fullName evidence="1">Uncharacterized protein</fullName>
    </submittedName>
</protein>
<proteinExistence type="predicted"/>
<name>A0A0G0PZQ0_9BACT</name>